<keyword evidence="2" id="KW-1133">Transmembrane helix</keyword>
<evidence type="ECO:0000313" key="3">
    <source>
        <dbReference type="EMBL" id="ATL68620.1"/>
    </source>
</evidence>
<keyword evidence="2" id="KW-0812">Transmembrane</keyword>
<feature type="compositionally biased region" description="Low complexity" evidence="1">
    <location>
        <begin position="1"/>
        <end position="12"/>
    </location>
</feature>
<feature type="transmembrane region" description="Helical" evidence="2">
    <location>
        <begin position="53"/>
        <end position="72"/>
    </location>
</feature>
<gene>
    <name evidence="3" type="ORF">CRH09_22925</name>
</gene>
<feature type="transmembrane region" description="Helical" evidence="2">
    <location>
        <begin position="79"/>
        <end position="98"/>
    </location>
</feature>
<reference evidence="3 4" key="1">
    <citation type="submission" date="2017-10" db="EMBL/GenBank/DDBJ databases">
        <title>Comparative genomics between pathogenic Norcardia.</title>
        <authorList>
            <person name="Zeng L."/>
        </authorList>
    </citation>
    <scope>NUCLEOTIDE SEQUENCE [LARGE SCALE GENOMIC DNA]</scope>
    <source>
        <strain evidence="3 4">NC_YFY_NT001</strain>
    </source>
</reference>
<keyword evidence="2" id="KW-0472">Membrane</keyword>
<feature type="transmembrane region" description="Helical" evidence="2">
    <location>
        <begin position="110"/>
        <end position="134"/>
    </location>
</feature>
<protein>
    <recommendedName>
        <fullName evidence="5">DUF3159 domain-containing protein</fullName>
    </recommendedName>
</protein>
<feature type="region of interest" description="Disordered" evidence="1">
    <location>
        <begin position="1"/>
        <end position="20"/>
    </location>
</feature>
<evidence type="ECO:0008006" key="5">
    <source>
        <dbReference type="Google" id="ProtNLM"/>
    </source>
</evidence>
<dbReference type="NCBIfam" id="NF041646">
    <property type="entry name" value="VC0807_fam"/>
    <property type="match status" value="1"/>
</dbReference>
<organism evidence="3 4">
    <name type="scientific">Nocardia terpenica</name>
    <dbReference type="NCBI Taxonomy" id="455432"/>
    <lineage>
        <taxon>Bacteria</taxon>
        <taxon>Bacillati</taxon>
        <taxon>Actinomycetota</taxon>
        <taxon>Actinomycetes</taxon>
        <taxon>Mycobacteriales</taxon>
        <taxon>Nocardiaceae</taxon>
        <taxon>Nocardia</taxon>
    </lineage>
</organism>
<feature type="transmembrane region" description="Helical" evidence="2">
    <location>
        <begin position="163"/>
        <end position="188"/>
    </location>
</feature>
<accession>A0A291RMU3</accession>
<dbReference type="KEGG" id="ntp:CRH09_22925"/>
<dbReference type="Proteomes" id="UP000221961">
    <property type="component" value="Chromosome"/>
</dbReference>
<evidence type="ECO:0000313" key="4">
    <source>
        <dbReference type="Proteomes" id="UP000221961"/>
    </source>
</evidence>
<dbReference type="EMBL" id="CP023778">
    <property type="protein sequence ID" value="ATL68620.1"/>
    <property type="molecule type" value="Genomic_DNA"/>
</dbReference>
<proteinExistence type="predicted"/>
<feature type="transmembrane region" description="Helical" evidence="2">
    <location>
        <begin position="194"/>
        <end position="215"/>
    </location>
</feature>
<sequence length="232" mass="25064">MSMTTTTSSESGRTAERTPRRPELRRMLAPIARDIALPLIGYYGLHALGYSDFAALLAGTVLSGSILVYEMIRARRVEAFSAIMLAIFGFGLATSLISGDPRMMIVKDSLGTAALGLALLISALIGRPLIYYAARRTIAARGADALAGFEERVRTIPAVRRSFALLSVLWGVGFCAESAVRVVLAYQLPVHTMVWLSNVLMAAVLVALIPISIAIGKRNRRRRSVEKVQGGM</sequence>
<dbReference type="AlphaFoldDB" id="A0A291RMU3"/>
<evidence type="ECO:0000256" key="2">
    <source>
        <dbReference type="SAM" id="Phobius"/>
    </source>
</evidence>
<evidence type="ECO:0000256" key="1">
    <source>
        <dbReference type="SAM" id="MobiDB-lite"/>
    </source>
</evidence>
<name>A0A291RMU3_9NOCA</name>